<evidence type="ECO:0000313" key="2">
    <source>
        <dbReference type="Proteomes" id="UP000622547"/>
    </source>
</evidence>
<protein>
    <submittedName>
        <fullName evidence="1">Uncharacterized protein</fullName>
    </submittedName>
</protein>
<name>A0A8J3UC20_9ACTN</name>
<sequence length="55" mass="6259">MRVPETELLQREINDFPPSDEIWTFRVTAFSCDATPKLPLRENVGAEVPIGGWQT</sequence>
<reference evidence="1 2" key="1">
    <citation type="submission" date="2021-01" db="EMBL/GenBank/DDBJ databases">
        <title>Whole genome shotgun sequence of Planotetraspora phitsanulokensis NBRC 104273.</title>
        <authorList>
            <person name="Komaki H."/>
            <person name="Tamura T."/>
        </authorList>
    </citation>
    <scope>NUCLEOTIDE SEQUENCE [LARGE SCALE GENOMIC DNA]</scope>
    <source>
        <strain evidence="1 2">NBRC 104273</strain>
    </source>
</reference>
<dbReference type="EMBL" id="BOOP01000046">
    <property type="protein sequence ID" value="GII42699.1"/>
    <property type="molecule type" value="Genomic_DNA"/>
</dbReference>
<gene>
    <name evidence="1" type="ORF">Pph01_77020</name>
</gene>
<comment type="caution">
    <text evidence="1">The sequence shown here is derived from an EMBL/GenBank/DDBJ whole genome shotgun (WGS) entry which is preliminary data.</text>
</comment>
<proteinExistence type="predicted"/>
<keyword evidence="2" id="KW-1185">Reference proteome</keyword>
<organism evidence="1 2">
    <name type="scientific">Planotetraspora phitsanulokensis</name>
    <dbReference type="NCBI Taxonomy" id="575192"/>
    <lineage>
        <taxon>Bacteria</taxon>
        <taxon>Bacillati</taxon>
        <taxon>Actinomycetota</taxon>
        <taxon>Actinomycetes</taxon>
        <taxon>Streptosporangiales</taxon>
        <taxon>Streptosporangiaceae</taxon>
        <taxon>Planotetraspora</taxon>
    </lineage>
</organism>
<dbReference type="Proteomes" id="UP000622547">
    <property type="component" value="Unassembled WGS sequence"/>
</dbReference>
<dbReference type="AlphaFoldDB" id="A0A8J3UC20"/>
<evidence type="ECO:0000313" key="1">
    <source>
        <dbReference type="EMBL" id="GII42699.1"/>
    </source>
</evidence>
<accession>A0A8J3UC20</accession>